<organism evidence="6 7">
    <name type="scientific">Parazoarcus communis</name>
    <dbReference type="NCBI Taxonomy" id="41977"/>
    <lineage>
        <taxon>Bacteria</taxon>
        <taxon>Pseudomonadati</taxon>
        <taxon>Pseudomonadota</taxon>
        <taxon>Betaproteobacteria</taxon>
        <taxon>Rhodocyclales</taxon>
        <taxon>Zoogloeaceae</taxon>
        <taxon>Parazoarcus</taxon>
    </lineage>
</organism>
<dbReference type="Pfam" id="PF02146">
    <property type="entry name" value="SIR2"/>
    <property type="match status" value="1"/>
</dbReference>
<evidence type="ECO:0000259" key="5">
    <source>
        <dbReference type="PROSITE" id="PS50305"/>
    </source>
</evidence>
<keyword evidence="2" id="KW-0808">Transferase</keyword>
<protein>
    <recommendedName>
        <fullName evidence="1">protein acetyllysine N-acetyltransferase</fullName>
        <ecNumber evidence="1">2.3.1.286</ecNumber>
    </recommendedName>
</protein>
<dbReference type="EC" id="2.3.1.286" evidence="1"/>
<keyword evidence="7" id="KW-1185">Reference proteome</keyword>
<dbReference type="NCBIfam" id="NF001753">
    <property type="entry name" value="PRK00481.1-3"/>
    <property type="match status" value="1"/>
</dbReference>
<proteinExistence type="predicted"/>
<accession>A0A2U8GVE6</accession>
<reference evidence="6 7" key="1">
    <citation type="submission" date="2017-06" db="EMBL/GenBank/DDBJ databases">
        <title>Azoarcus.</title>
        <authorList>
            <person name="Woo J.-H."/>
            <person name="Kim H.-S."/>
        </authorList>
    </citation>
    <scope>NUCLEOTIDE SEQUENCE [LARGE SCALE GENOMIC DNA]</scope>
    <source>
        <strain evidence="6 7">TSPY31</strain>
    </source>
</reference>
<evidence type="ECO:0000256" key="2">
    <source>
        <dbReference type="ARBA" id="ARBA00022679"/>
    </source>
</evidence>
<keyword evidence="3" id="KW-0520">NAD</keyword>
<dbReference type="KEGG" id="acom:CEW83_20065"/>
<dbReference type="InterPro" id="IPR050134">
    <property type="entry name" value="NAD-dep_sirtuin_deacylases"/>
</dbReference>
<evidence type="ECO:0000256" key="3">
    <source>
        <dbReference type="ARBA" id="ARBA00023027"/>
    </source>
</evidence>
<dbReference type="PANTHER" id="PTHR11085">
    <property type="entry name" value="NAD-DEPENDENT PROTEIN DEACYLASE SIRTUIN-5, MITOCHONDRIAL-RELATED"/>
    <property type="match status" value="1"/>
</dbReference>
<dbReference type="PANTHER" id="PTHR11085:SF4">
    <property type="entry name" value="NAD-DEPENDENT PROTEIN DEACYLASE"/>
    <property type="match status" value="1"/>
</dbReference>
<evidence type="ECO:0000313" key="6">
    <source>
        <dbReference type="EMBL" id="AWI77243.1"/>
    </source>
</evidence>
<dbReference type="EMBL" id="CP022187">
    <property type="protein sequence ID" value="AWI77243.1"/>
    <property type="molecule type" value="Genomic_DNA"/>
</dbReference>
<dbReference type="InterPro" id="IPR003000">
    <property type="entry name" value="Sirtuin"/>
</dbReference>
<dbReference type="SUPFAM" id="SSF52467">
    <property type="entry name" value="DHS-like NAD/FAD-binding domain"/>
    <property type="match status" value="1"/>
</dbReference>
<keyword evidence="4" id="KW-0862">Zinc</keyword>
<dbReference type="PROSITE" id="PS50305">
    <property type="entry name" value="SIRTUIN"/>
    <property type="match status" value="1"/>
</dbReference>
<feature type="binding site" evidence="4">
    <location>
        <position position="142"/>
    </location>
    <ligand>
        <name>Zn(2+)</name>
        <dbReference type="ChEBI" id="CHEBI:29105"/>
    </ligand>
</feature>
<gene>
    <name evidence="6" type="ORF">CEW83_20065</name>
</gene>
<feature type="domain" description="Deacetylase sirtuin-type" evidence="5">
    <location>
        <begin position="4"/>
        <end position="260"/>
    </location>
</feature>
<dbReference type="GO" id="GO:0017136">
    <property type="term" value="F:histone deacetylase activity, NAD-dependent"/>
    <property type="evidence" value="ECO:0007669"/>
    <property type="project" value="TreeGrafter"/>
</dbReference>
<evidence type="ECO:0000313" key="7">
    <source>
        <dbReference type="Proteomes" id="UP000244930"/>
    </source>
</evidence>
<evidence type="ECO:0000256" key="1">
    <source>
        <dbReference type="ARBA" id="ARBA00012928"/>
    </source>
</evidence>
<feature type="active site" description="Proton acceptor" evidence="4">
    <location>
        <position position="131"/>
    </location>
</feature>
<dbReference type="AlphaFoldDB" id="A0A2U8GVE6"/>
<dbReference type="Gene3D" id="3.30.1600.10">
    <property type="entry name" value="SIR2/SIRT2 'Small Domain"/>
    <property type="match status" value="1"/>
</dbReference>
<dbReference type="RefSeq" id="WP_108950942.1">
    <property type="nucleotide sequence ID" value="NZ_CP022187.1"/>
</dbReference>
<keyword evidence="4" id="KW-0479">Metal-binding</keyword>
<dbReference type="InterPro" id="IPR026590">
    <property type="entry name" value="Ssirtuin_cat_dom"/>
</dbReference>
<evidence type="ECO:0000256" key="4">
    <source>
        <dbReference type="PROSITE-ProRule" id="PRU00236"/>
    </source>
</evidence>
<feature type="binding site" evidence="4">
    <location>
        <position position="139"/>
    </location>
    <ligand>
        <name>Zn(2+)</name>
        <dbReference type="ChEBI" id="CHEBI:29105"/>
    </ligand>
</feature>
<name>A0A2U8GVE6_9RHOO</name>
<dbReference type="InterPro" id="IPR026591">
    <property type="entry name" value="Sirtuin_cat_small_dom_sf"/>
</dbReference>
<dbReference type="Proteomes" id="UP000244930">
    <property type="component" value="Chromosome"/>
</dbReference>
<dbReference type="CDD" id="cd01407">
    <property type="entry name" value="SIR2-fam"/>
    <property type="match status" value="1"/>
</dbReference>
<dbReference type="Gene3D" id="3.40.50.1220">
    <property type="entry name" value="TPP-binding domain"/>
    <property type="match status" value="1"/>
</dbReference>
<dbReference type="GO" id="GO:0046872">
    <property type="term" value="F:metal ion binding"/>
    <property type="evidence" value="ECO:0007669"/>
    <property type="project" value="UniProtKB-KW"/>
</dbReference>
<feature type="binding site" evidence="4">
    <location>
        <position position="163"/>
    </location>
    <ligand>
        <name>Zn(2+)</name>
        <dbReference type="ChEBI" id="CHEBI:29105"/>
    </ligand>
</feature>
<sequence length="260" mass="28162">MTVSSSTNADIDAVAALLKHAERVLFITGAGISADSGLPTYRGIGGLYHERLTAEGLTIEEALSGEMMAQRPDISWRYIGEIESNCRGAKPSAAHLRIADLEAEKPGVWVLTQNVDGLHRMAGSEKVIQIHGTVHHLRCTECPHQRSVHDFAGLDLPPACPVCGGVLRPDIVLFGEMLPQKGLDQLTHVLESGVDLIVSIGTTSVFPYISGPVWWAQQNGIPSVEINPGDTEVSDIVDYRLRMGAADAMTQLWARMHELP</sequence>
<feature type="binding site" evidence="4">
    <location>
        <position position="160"/>
    </location>
    <ligand>
        <name>Zn(2+)</name>
        <dbReference type="ChEBI" id="CHEBI:29105"/>
    </ligand>
</feature>
<dbReference type="GO" id="GO:0070403">
    <property type="term" value="F:NAD+ binding"/>
    <property type="evidence" value="ECO:0007669"/>
    <property type="project" value="InterPro"/>
</dbReference>
<dbReference type="InterPro" id="IPR029035">
    <property type="entry name" value="DHS-like_NAD/FAD-binding_dom"/>
</dbReference>